<dbReference type="RefSeq" id="XP_002109604.1">
    <property type="nucleotide sequence ID" value="XM_002109568.1"/>
</dbReference>
<dbReference type="SUPFAM" id="SSF52058">
    <property type="entry name" value="L domain-like"/>
    <property type="match status" value="1"/>
</dbReference>
<dbReference type="GO" id="GO:0016020">
    <property type="term" value="C:membrane"/>
    <property type="evidence" value="ECO:0007669"/>
    <property type="project" value="UniProtKB-SubCell"/>
</dbReference>
<evidence type="ECO:0008006" key="10">
    <source>
        <dbReference type="Google" id="ProtNLM"/>
    </source>
</evidence>
<dbReference type="Proteomes" id="UP000009022">
    <property type="component" value="Unassembled WGS sequence"/>
</dbReference>
<dbReference type="InterPro" id="IPR032675">
    <property type="entry name" value="LRR_dom_sf"/>
</dbReference>
<evidence type="ECO:0000256" key="1">
    <source>
        <dbReference type="ARBA" id="ARBA00004479"/>
    </source>
</evidence>
<dbReference type="OrthoDB" id="694479at2759"/>
<dbReference type="PhylomeDB" id="B3RQ68"/>
<reference evidence="8 9" key="1">
    <citation type="journal article" date="2008" name="Nature">
        <title>The Trichoplax genome and the nature of placozoans.</title>
        <authorList>
            <person name="Srivastava M."/>
            <person name="Begovic E."/>
            <person name="Chapman J."/>
            <person name="Putnam N.H."/>
            <person name="Hellsten U."/>
            <person name="Kawashima T."/>
            <person name="Kuo A."/>
            <person name="Mitros T."/>
            <person name="Salamov A."/>
            <person name="Carpenter M.L."/>
            <person name="Signorovitch A.Y."/>
            <person name="Moreno M.A."/>
            <person name="Kamm K."/>
            <person name="Grimwood J."/>
            <person name="Schmutz J."/>
            <person name="Shapiro H."/>
            <person name="Grigoriev I.V."/>
            <person name="Buss L.W."/>
            <person name="Schierwater B."/>
            <person name="Dellaporta S.L."/>
            <person name="Rokhsar D.S."/>
        </authorList>
    </citation>
    <scope>NUCLEOTIDE SEQUENCE [LARGE SCALE GENOMIC DNA]</scope>
    <source>
        <strain evidence="8 9">Grell-BS-1999</strain>
    </source>
</reference>
<evidence type="ECO:0000256" key="3">
    <source>
        <dbReference type="ARBA" id="ARBA00022692"/>
    </source>
</evidence>
<evidence type="ECO:0000256" key="7">
    <source>
        <dbReference type="ARBA" id="ARBA00023136"/>
    </source>
</evidence>
<sequence>MTFNTSQFKSYRLQSISGYIISSAYNIIVPAKHALFWYGMKSNCLMNVSCPSECVCETSVIKCTLFSMHSVPIYIRQNEDGSKFEKMVVPADIILDKLNLSLGYVYFTVVIKDTSVKELRKGNFVGYSGLKYLDLYKNDINYIEGQSFAGMSALKKLDISSNFITMLSPEMFYGLAAVTEMALDGNKIDRIDPMIFYYNKNLTNLGLKYNRIRHLTPAFTTLKRLKILQLSNNPLVYLPHAALFGLMSLDVLYVGGRNFKGFLPGSLSHLRELKSM</sequence>
<keyword evidence="7" id="KW-0472">Membrane</keyword>
<name>B3RQ68_TRIAD</name>
<evidence type="ECO:0000256" key="4">
    <source>
        <dbReference type="ARBA" id="ARBA00022729"/>
    </source>
</evidence>
<dbReference type="Gene3D" id="3.80.10.10">
    <property type="entry name" value="Ribonuclease Inhibitor"/>
    <property type="match status" value="1"/>
</dbReference>
<dbReference type="InterPro" id="IPR003591">
    <property type="entry name" value="Leu-rich_rpt_typical-subtyp"/>
</dbReference>
<keyword evidence="4" id="KW-0732">Signal</keyword>
<dbReference type="AlphaFoldDB" id="B3RQ68"/>
<dbReference type="SMART" id="SM00369">
    <property type="entry name" value="LRR_TYP"/>
    <property type="match status" value="4"/>
</dbReference>
<dbReference type="PANTHER" id="PTHR45773:SF5">
    <property type="entry name" value="SLIT AND NTRK-LIKE PROTEIN 5"/>
    <property type="match status" value="1"/>
</dbReference>
<dbReference type="KEGG" id="tad:TRIADDRAFT_53795"/>
<dbReference type="PANTHER" id="PTHR45773">
    <property type="entry name" value="SLIT AND NTRK-LIKE PROTEIN 4-RELATED"/>
    <property type="match status" value="1"/>
</dbReference>
<evidence type="ECO:0000256" key="2">
    <source>
        <dbReference type="ARBA" id="ARBA00022614"/>
    </source>
</evidence>
<evidence type="ECO:0000256" key="5">
    <source>
        <dbReference type="ARBA" id="ARBA00022737"/>
    </source>
</evidence>
<dbReference type="HOGENOM" id="CLU_1009460_0_0_1"/>
<proteinExistence type="predicted"/>
<keyword evidence="2" id="KW-0433">Leucine-rich repeat</keyword>
<dbReference type="InParanoid" id="B3RQ68"/>
<comment type="subcellular location">
    <subcellularLocation>
        <location evidence="1">Membrane</location>
        <topology evidence="1">Single-pass type I membrane protein</topology>
    </subcellularLocation>
</comment>
<dbReference type="Pfam" id="PF13855">
    <property type="entry name" value="LRR_8"/>
    <property type="match status" value="2"/>
</dbReference>
<dbReference type="CTD" id="6750819"/>
<keyword evidence="9" id="KW-1185">Reference proteome</keyword>
<evidence type="ECO:0000313" key="9">
    <source>
        <dbReference type="Proteomes" id="UP000009022"/>
    </source>
</evidence>
<dbReference type="EMBL" id="DS985242">
    <property type="protein sequence ID" value="EDV27770.1"/>
    <property type="molecule type" value="Genomic_DNA"/>
</dbReference>
<protein>
    <recommendedName>
        <fullName evidence="10">LRRNT domain-containing protein</fullName>
    </recommendedName>
</protein>
<keyword evidence="6" id="KW-1133">Transmembrane helix</keyword>
<evidence type="ECO:0000256" key="6">
    <source>
        <dbReference type="ARBA" id="ARBA00022989"/>
    </source>
</evidence>
<organism evidence="8 9">
    <name type="scientific">Trichoplax adhaerens</name>
    <name type="common">Trichoplax reptans</name>
    <dbReference type="NCBI Taxonomy" id="10228"/>
    <lineage>
        <taxon>Eukaryota</taxon>
        <taxon>Metazoa</taxon>
        <taxon>Placozoa</taxon>
        <taxon>Uniplacotomia</taxon>
        <taxon>Trichoplacea</taxon>
        <taxon>Trichoplacidae</taxon>
        <taxon>Trichoplax</taxon>
    </lineage>
</organism>
<dbReference type="eggNOG" id="KOG4237">
    <property type="taxonomic scope" value="Eukaryota"/>
</dbReference>
<dbReference type="InterPro" id="IPR001611">
    <property type="entry name" value="Leu-rich_rpt"/>
</dbReference>
<dbReference type="STRING" id="10228.B3RQ68"/>
<keyword evidence="5" id="KW-0677">Repeat</keyword>
<evidence type="ECO:0000313" key="8">
    <source>
        <dbReference type="EMBL" id="EDV27770.1"/>
    </source>
</evidence>
<dbReference type="GeneID" id="6750819"/>
<gene>
    <name evidence="8" type="ORF">TRIADDRAFT_53795</name>
</gene>
<keyword evidence="3" id="KW-0812">Transmembrane</keyword>
<accession>B3RQ68</accession>